<feature type="domain" description="HTH tetR-type" evidence="6">
    <location>
        <begin position="30"/>
        <end position="90"/>
    </location>
</feature>
<evidence type="ECO:0000313" key="7">
    <source>
        <dbReference type="EMBL" id="MBB5044666.1"/>
    </source>
</evidence>
<dbReference type="InterPro" id="IPR039536">
    <property type="entry name" value="TetR_C_Proteobacteria"/>
</dbReference>
<keyword evidence="1" id="KW-0805">Transcription regulation</keyword>
<evidence type="ECO:0000256" key="2">
    <source>
        <dbReference type="ARBA" id="ARBA00023125"/>
    </source>
</evidence>
<reference evidence="7 8" key="1">
    <citation type="submission" date="2020-08" db="EMBL/GenBank/DDBJ databases">
        <title>Genomic Encyclopedia of Type Strains, Phase IV (KMG-IV): sequencing the most valuable type-strain genomes for metagenomic binning, comparative biology and taxonomic classification.</title>
        <authorList>
            <person name="Goeker M."/>
        </authorList>
    </citation>
    <scope>NUCLEOTIDE SEQUENCE [LARGE SCALE GENOMIC DNA]</scope>
    <source>
        <strain evidence="7 8">DSM 21319</strain>
    </source>
</reference>
<dbReference type="PROSITE" id="PS01081">
    <property type="entry name" value="HTH_TETR_1"/>
    <property type="match status" value="1"/>
</dbReference>
<evidence type="ECO:0000256" key="3">
    <source>
        <dbReference type="ARBA" id="ARBA00023163"/>
    </source>
</evidence>
<accession>A0A7W7YYG2</accession>
<name>A0A7W7YYG2_9HYPH</name>
<dbReference type="GO" id="GO:0003700">
    <property type="term" value="F:DNA-binding transcription factor activity"/>
    <property type="evidence" value="ECO:0007669"/>
    <property type="project" value="TreeGrafter"/>
</dbReference>
<evidence type="ECO:0000256" key="1">
    <source>
        <dbReference type="ARBA" id="ARBA00023015"/>
    </source>
</evidence>
<dbReference type="SUPFAM" id="SSF46689">
    <property type="entry name" value="Homeodomain-like"/>
    <property type="match status" value="1"/>
</dbReference>
<gene>
    <name evidence="7" type="ORF">HNQ66_004093</name>
</gene>
<dbReference type="InterPro" id="IPR009057">
    <property type="entry name" value="Homeodomain-like_sf"/>
</dbReference>
<dbReference type="InterPro" id="IPR050109">
    <property type="entry name" value="HTH-type_TetR-like_transc_reg"/>
</dbReference>
<dbReference type="FunFam" id="1.10.10.60:FF:000141">
    <property type="entry name" value="TetR family transcriptional regulator"/>
    <property type="match status" value="1"/>
</dbReference>
<dbReference type="PRINTS" id="PR00455">
    <property type="entry name" value="HTHTETR"/>
</dbReference>
<keyword evidence="3" id="KW-0804">Transcription</keyword>
<evidence type="ECO:0000256" key="5">
    <source>
        <dbReference type="SAM" id="MobiDB-lite"/>
    </source>
</evidence>
<feature type="region of interest" description="Disordered" evidence="5">
    <location>
        <begin position="1"/>
        <end position="31"/>
    </location>
</feature>
<dbReference type="GO" id="GO:0000976">
    <property type="term" value="F:transcription cis-regulatory region binding"/>
    <property type="evidence" value="ECO:0007669"/>
    <property type="project" value="TreeGrafter"/>
</dbReference>
<dbReference type="RefSeq" id="WP_184146142.1">
    <property type="nucleotide sequence ID" value="NZ_JACHIK010000019.1"/>
</dbReference>
<keyword evidence="8" id="KW-1185">Reference proteome</keyword>
<dbReference type="InterPro" id="IPR001647">
    <property type="entry name" value="HTH_TetR"/>
</dbReference>
<dbReference type="Pfam" id="PF14246">
    <property type="entry name" value="TetR_C_7"/>
    <property type="match status" value="1"/>
</dbReference>
<dbReference type="Gene3D" id="1.10.10.60">
    <property type="entry name" value="Homeodomain-like"/>
    <property type="match status" value="1"/>
</dbReference>
<keyword evidence="2 4" id="KW-0238">DNA-binding</keyword>
<dbReference type="Proteomes" id="UP000535406">
    <property type="component" value="Unassembled WGS sequence"/>
</dbReference>
<dbReference type="PANTHER" id="PTHR30055">
    <property type="entry name" value="HTH-TYPE TRANSCRIPTIONAL REGULATOR RUTR"/>
    <property type="match status" value="1"/>
</dbReference>
<sequence>MVSDTGSEMHTTEDTLAIPHTGRRVAGEDPAKREQILDGAKRVFMEQGFEAASMNDITRAAGVSKGTIYVYFENKEDLFGYMIERERGRITETVRHALDSRKPIAETLWEFGTLFATHMTADHTIRAMRMVIAANHRLPMLCSRFFTATPINPVSVLQAYLDRQVTEGTVVCDDTVQAAKQFIELTTVGLFKPRIFGAMEEVPTAAAIEKNVASAIRVFLAAYGAKAQTPAVDDEFVK</sequence>
<dbReference type="AlphaFoldDB" id="A0A7W7YYG2"/>
<dbReference type="InterPro" id="IPR023772">
    <property type="entry name" value="DNA-bd_HTH_TetR-type_CS"/>
</dbReference>
<evidence type="ECO:0000256" key="4">
    <source>
        <dbReference type="PROSITE-ProRule" id="PRU00335"/>
    </source>
</evidence>
<protein>
    <submittedName>
        <fullName evidence="7">AcrR family transcriptional regulator</fullName>
    </submittedName>
</protein>
<dbReference type="Gene3D" id="1.10.357.10">
    <property type="entry name" value="Tetracycline Repressor, domain 2"/>
    <property type="match status" value="1"/>
</dbReference>
<organism evidence="7 8">
    <name type="scientific">Shinella fusca</name>
    <dbReference type="NCBI Taxonomy" id="544480"/>
    <lineage>
        <taxon>Bacteria</taxon>
        <taxon>Pseudomonadati</taxon>
        <taxon>Pseudomonadota</taxon>
        <taxon>Alphaproteobacteria</taxon>
        <taxon>Hyphomicrobiales</taxon>
        <taxon>Rhizobiaceae</taxon>
        <taxon>Shinella</taxon>
    </lineage>
</organism>
<dbReference type="EMBL" id="JACHIK010000019">
    <property type="protein sequence ID" value="MBB5044666.1"/>
    <property type="molecule type" value="Genomic_DNA"/>
</dbReference>
<dbReference type="PROSITE" id="PS50977">
    <property type="entry name" value="HTH_TETR_2"/>
    <property type="match status" value="1"/>
</dbReference>
<dbReference type="PANTHER" id="PTHR30055:SF146">
    <property type="entry name" value="HTH-TYPE TRANSCRIPTIONAL DUAL REGULATOR CECR"/>
    <property type="match status" value="1"/>
</dbReference>
<comment type="caution">
    <text evidence="7">The sequence shown here is derived from an EMBL/GenBank/DDBJ whole genome shotgun (WGS) entry which is preliminary data.</text>
</comment>
<proteinExistence type="predicted"/>
<evidence type="ECO:0000259" key="6">
    <source>
        <dbReference type="PROSITE" id="PS50977"/>
    </source>
</evidence>
<dbReference type="Pfam" id="PF00440">
    <property type="entry name" value="TetR_N"/>
    <property type="match status" value="1"/>
</dbReference>
<evidence type="ECO:0000313" key="8">
    <source>
        <dbReference type="Proteomes" id="UP000535406"/>
    </source>
</evidence>
<feature type="DNA-binding region" description="H-T-H motif" evidence="4">
    <location>
        <begin position="53"/>
        <end position="72"/>
    </location>
</feature>